<dbReference type="InterPro" id="IPR004364">
    <property type="entry name" value="Aa-tRNA-synt_II"/>
</dbReference>
<feature type="binding site" evidence="7">
    <location>
        <position position="399"/>
    </location>
    <ligand>
        <name>Mg(2+)</name>
        <dbReference type="ChEBI" id="CHEBI:18420"/>
        <label>2</label>
    </ligand>
</feature>
<dbReference type="NCBIfam" id="NF001756">
    <property type="entry name" value="PRK00484.1"/>
    <property type="match status" value="1"/>
</dbReference>
<dbReference type="PROSITE" id="PS50862">
    <property type="entry name" value="AA_TRNA_LIGASE_II"/>
    <property type="match status" value="1"/>
</dbReference>
<evidence type="ECO:0000259" key="9">
    <source>
        <dbReference type="PROSITE" id="PS50862"/>
    </source>
</evidence>
<dbReference type="SUPFAM" id="SSF55681">
    <property type="entry name" value="Class II aaRS and biotin synthetases"/>
    <property type="match status" value="1"/>
</dbReference>
<dbReference type="GO" id="GO:0000049">
    <property type="term" value="F:tRNA binding"/>
    <property type="evidence" value="ECO:0007669"/>
    <property type="project" value="TreeGrafter"/>
</dbReference>
<comment type="cofactor">
    <cofactor evidence="7 8">
        <name>Mg(2+)</name>
        <dbReference type="ChEBI" id="CHEBI:18420"/>
    </cofactor>
    <text evidence="7 8">Binds 3 Mg(2+) ions per subunit.</text>
</comment>
<dbReference type="GO" id="GO:0000287">
    <property type="term" value="F:magnesium ion binding"/>
    <property type="evidence" value="ECO:0007669"/>
    <property type="project" value="UniProtKB-UniRule"/>
</dbReference>
<name>A0A1F7H044_9BACT</name>
<evidence type="ECO:0000256" key="8">
    <source>
        <dbReference type="RuleBase" id="RU000336"/>
    </source>
</evidence>
<feature type="binding site" evidence="7">
    <location>
        <position position="399"/>
    </location>
    <ligand>
        <name>Mg(2+)</name>
        <dbReference type="ChEBI" id="CHEBI:18420"/>
        <label>1</label>
    </ligand>
</feature>
<dbReference type="Pfam" id="PF01336">
    <property type="entry name" value="tRNA_anti-codon"/>
    <property type="match status" value="1"/>
</dbReference>
<dbReference type="GO" id="GO:0004824">
    <property type="term" value="F:lysine-tRNA ligase activity"/>
    <property type="evidence" value="ECO:0007669"/>
    <property type="project" value="UniProtKB-UniRule"/>
</dbReference>
<dbReference type="AlphaFoldDB" id="A0A1F7H044"/>
<comment type="subunit">
    <text evidence="7">Homodimer.</text>
</comment>
<dbReference type="InterPro" id="IPR044136">
    <property type="entry name" value="Lys-tRNA-ligase_II_N"/>
</dbReference>
<dbReference type="Gene3D" id="3.30.930.10">
    <property type="entry name" value="Bira Bifunctional Protein, Domain 2"/>
    <property type="match status" value="1"/>
</dbReference>
<evidence type="ECO:0000313" key="10">
    <source>
        <dbReference type="EMBL" id="OGK24760.1"/>
    </source>
</evidence>
<dbReference type="Pfam" id="PF00152">
    <property type="entry name" value="tRNA-synt_2"/>
    <property type="match status" value="1"/>
</dbReference>
<dbReference type="GO" id="GO:0005829">
    <property type="term" value="C:cytosol"/>
    <property type="evidence" value="ECO:0007669"/>
    <property type="project" value="TreeGrafter"/>
</dbReference>
<dbReference type="EMBL" id="MFZM01000003">
    <property type="protein sequence ID" value="OGK24760.1"/>
    <property type="molecule type" value="Genomic_DNA"/>
</dbReference>
<dbReference type="InterPro" id="IPR006195">
    <property type="entry name" value="aa-tRNA-synth_II"/>
</dbReference>
<dbReference type="InterPro" id="IPR004365">
    <property type="entry name" value="NA-bd_OB_tRNA"/>
</dbReference>
<dbReference type="PANTHER" id="PTHR42918">
    <property type="entry name" value="LYSYL-TRNA SYNTHETASE"/>
    <property type="match status" value="1"/>
</dbReference>
<dbReference type="Proteomes" id="UP000177159">
    <property type="component" value="Unassembled WGS sequence"/>
</dbReference>
<evidence type="ECO:0000256" key="1">
    <source>
        <dbReference type="ARBA" id="ARBA00022598"/>
    </source>
</evidence>
<evidence type="ECO:0000256" key="3">
    <source>
        <dbReference type="ARBA" id="ARBA00022741"/>
    </source>
</evidence>
<evidence type="ECO:0000256" key="7">
    <source>
        <dbReference type="HAMAP-Rule" id="MF_00252"/>
    </source>
</evidence>
<evidence type="ECO:0000313" key="11">
    <source>
        <dbReference type="Proteomes" id="UP000177159"/>
    </source>
</evidence>
<evidence type="ECO:0000256" key="5">
    <source>
        <dbReference type="ARBA" id="ARBA00023146"/>
    </source>
</evidence>
<keyword evidence="5 7" id="KW-0030">Aminoacyl-tRNA synthetase</keyword>
<dbReference type="NCBIfam" id="TIGR00499">
    <property type="entry name" value="lysS_bact"/>
    <property type="match status" value="1"/>
</dbReference>
<keyword evidence="4 7" id="KW-0067">ATP-binding</keyword>
<comment type="caution">
    <text evidence="7">Lacks conserved residue(s) required for the propagation of feature annotation.</text>
</comment>
<accession>A0A1F7H044</accession>
<dbReference type="InterPro" id="IPR018149">
    <property type="entry name" value="Lys-tRNA-synth_II_C"/>
</dbReference>
<dbReference type="CDD" id="cd04322">
    <property type="entry name" value="LysRS_N"/>
    <property type="match status" value="1"/>
</dbReference>
<dbReference type="SUPFAM" id="SSF50249">
    <property type="entry name" value="Nucleic acid-binding proteins"/>
    <property type="match status" value="1"/>
</dbReference>
<reference evidence="10 11" key="1">
    <citation type="journal article" date="2016" name="Nat. Commun.">
        <title>Thousands of microbial genomes shed light on interconnected biogeochemical processes in an aquifer system.</title>
        <authorList>
            <person name="Anantharaman K."/>
            <person name="Brown C.T."/>
            <person name="Hug L.A."/>
            <person name="Sharon I."/>
            <person name="Castelle C.J."/>
            <person name="Probst A.J."/>
            <person name="Thomas B.C."/>
            <person name="Singh A."/>
            <person name="Wilkins M.J."/>
            <person name="Karaoz U."/>
            <person name="Brodie E.L."/>
            <person name="Williams K.H."/>
            <person name="Hubbard S.S."/>
            <person name="Banfield J.F."/>
        </authorList>
    </citation>
    <scope>NUCLEOTIDE SEQUENCE [LARGE SCALE GENOMIC DNA]</scope>
</reference>
<evidence type="ECO:0000256" key="6">
    <source>
        <dbReference type="ARBA" id="ARBA00048573"/>
    </source>
</evidence>
<keyword evidence="1 7" id="KW-0436">Ligase</keyword>
<dbReference type="Gene3D" id="2.40.50.140">
    <property type="entry name" value="Nucleic acid-binding proteins"/>
    <property type="match status" value="1"/>
</dbReference>
<keyword evidence="2 7" id="KW-0479">Metal-binding</keyword>
<comment type="catalytic activity">
    <reaction evidence="6 7 8">
        <text>tRNA(Lys) + L-lysine + ATP = L-lysyl-tRNA(Lys) + AMP + diphosphate</text>
        <dbReference type="Rhea" id="RHEA:20792"/>
        <dbReference type="Rhea" id="RHEA-COMP:9696"/>
        <dbReference type="Rhea" id="RHEA-COMP:9697"/>
        <dbReference type="ChEBI" id="CHEBI:30616"/>
        <dbReference type="ChEBI" id="CHEBI:32551"/>
        <dbReference type="ChEBI" id="CHEBI:33019"/>
        <dbReference type="ChEBI" id="CHEBI:78442"/>
        <dbReference type="ChEBI" id="CHEBI:78529"/>
        <dbReference type="ChEBI" id="CHEBI:456215"/>
        <dbReference type="EC" id="6.1.1.6"/>
    </reaction>
</comment>
<dbReference type="PANTHER" id="PTHR42918:SF15">
    <property type="entry name" value="LYSINE--TRNA LIGASE, CHLOROPLASTIC_MITOCHONDRIAL"/>
    <property type="match status" value="1"/>
</dbReference>
<comment type="similarity">
    <text evidence="7">Belongs to the class-II aminoacyl-tRNA synthetase family.</text>
</comment>
<keyword evidence="3 7" id="KW-0547">Nucleotide-binding</keyword>
<dbReference type="InterPro" id="IPR012340">
    <property type="entry name" value="NA-bd_OB-fold"/>
</dbReference>
<protein>
    <recommendedName>
        <fullName evidence="7">Lysine--tRNA ligase</fullName>
        <ecNumber evidence="7">6.1.1.6</ecNumber>
    </recommendedName>
    <alternativeName>
        <fullName evidence="7">Lysyl-tRNA synthetase</fullName>
        <shortName evidence="7">LysRS</shortName>
    </alternativeName>
</protein>
<feature type="domain" description="Aminoacyl-transfer RNA synthetases class-II family profile" evidence="9">
    <location>
        <begin position="162"/>
        <end position="480"/>
    </location>
</feature>
<dbReference type="InterPro" id="IPR002313">
    <property type="entry name" value="Lys-tRNA-ligase_II"/>
</dbReference>
<dbReference type="CDD" id="cd00775">
    <property type="entry name" value="LysRS_core"/>
    <property type="match status" value="1"/>
</dbReference>
<dbReference type="GO" id="GO:0006430">
    <property type="term" value="P:lysyl-tRNA aminoacylation"/>
    <property type="evidence" value="ECO:0007669"/>
    <property type="project" value="UniProtKB-UniRule"/>
</dbReference>
<comment type="subcellular location">
    <subcellularLocation>
        <location evidence="7">Cytoplasm</location>
    </subcellularLocation>
</comment>
<evidence type="ECO:0000256" key="2">
    <source>
        <dbReference type="ARBA" id="ARBA00022723"/>
    </source>
</evidence>
<sequence>MAQIDEIIQNRLEKLKKIREIGWDPYASTYEKKHTISESLTSEGKIVKTAGKITSLRTHGDITFADIKDESERMQVFFRKEDLSEDLYNHLELLDIGDYIGVEGVVGKTKSGEISIIPTKYTLLTKSLRPLPKEWYGLKDVETRYRKRYLDLLINEDTQKVFATRAQIIKLFRNILDRSGFFEVETPVLQPIYGGATAQPFVTHHNALDHDFYLRISDELYLKRLIVAGYEKVYEISKVFRNEGLSRWHSSEFTMLEFYWAYADYEDLMKFTEKMLTEIVQEVKGSMKILYEEQEIDFAPPWPRVSYVELFKEHLNIDLNEIDNEKKLLHIVEERKLLDEKVVGYGHILDRVYKSHIRPKLVGPMFLTDHPVDLKPLAKRRNDDPTKSAGFQLLVLGAELINAYNELNDPVDQRKRWENEVDVGERGGEEHQVMDEDYIEALEYGMPPTAGWGMGIDRFAALLTDQHSIKDAILFPTLRPE</sequence>
<dbReference type="PRINTS" id="PR00982">
    <property type="entry name" value="TRNASYNTHLYS"/>
</dbReference>
<keyword evidence="7" id="KW-0963">Cytoplasm</keyword>
<proteinExistence type="inferred from homology"/>
<dbReference type="InterPro" id="IPR045864">
    <property type="entry name" value="aa-tRNA-synth_II/BPL/LPL"/>
</dbReference>
<keyword evidence="7 8" id="KW-0460">Magnesium</keyword>
<comment type="caution">
    <text evidence="10">The sequence shown here is derived from an EMBL/GenBank/DDBJ whole genome shotgun (WGS) entry which is preliminary data.</text>
</comment>
<evidence type="ECO:0000256" key="4">
    <source>
        <dbReference type="ARBA" id="ARBA00022840"/>
    </source>
</evidence>
<keyword evidence="7" id="KW-0648">Protein biosynthesis</keyword>
<dbReference type="EC" id="6.1.1.6" evidence="7"/>
<dbReference type="HAMAP" id="MF_00252">
    <property type="entry name" value="Lys_tRNA_synth_class2"/>
    <property type="match status" value="1"/>
</dbReference>
<gene>
    <name evidence="7" type="primary">lysS</name>
    <name evidence="10" type="ORF">A3C24_01330</name>
</gene>
<dbReference type="GO" id="GO:0005524">
    <property type="term" value="F:ATP binding"/>
    <property type="evidence" value="ECO:0007669"/>
    <property type="project" value="UniProtKB-UniRule"/>
</dbReference>
<organism evidence="10 11">
    <name type="scientific">Candidatus Roizmanbacteria bacterium RIFCSPHIGHO2_02_FULL_37_24</name>
    <dbReference type="NCBI Taxonomy" id="1802037"/>
    <lineage>
        <taxon>Bacteria</taxon>
        <taxon>Candidatus Roizmaniibacteriota</taxon>
    </lineage>
</organism>